<dbReference type="AlphaFoldDB" id="V3ZFT8"/>
<reference evidence="1 2" key="1">
    <citation type="journal article" date="2013" name="Nature">
        <title>Insights into bilaterian evolution from three spiralian genomes.</title>
        <authorList>
            <person name="Simakov O."/>
            <person name="Marletaz F."/>
            <person name="Cho S.J."/>
            <person name="Edsinger-Gonzales E."/>
            <person name="Havlak P."/>
            <person name="Hellsten U."/>
            <person name="Kuo D.H."/>
            <person name="Larsson T."/>
            <person name="Lv J."/>
            <person name="Arendt D."/>
            <person name="Savage R."/>
            <person name="Osoegawa K."/>
            <person name="de Jong P."/>
            <person name="Grimwood J."/>
            <person name="Chapman J.A."/>
            <person name="Shapiro H."/>
            <person name="Aerts A."/>
            <person name="Otillar R.P."/>
            <person name="Terry A.Y."/>
            <person name="Boore J.L."/>
            <person name="Grigoriev I.V."/>
            <person name="Lindberg D.R."/>
            <person name="Seaver E.C."/>
            <person name="Weisblat D.A."/>
            <person name="Putnam N.H."/>
            <person name="Rokhsar D.S."/>
        </authorList>
    </citation>
    <scope>NUCLEOTIDE SEQUENCE [LARGE SCALE GENOMIC DNA]</scope>
</reference>
<protein>
    <submittedName>
        <fullName evidence="1">Uncharacterized protein</fullName>
    </submittedName>
</protein>
<sequence length="330" mass="37773">MVGEKIQNQNTCLPADCKKNVPFGVAFDNFDELCETLLGSNTLHDTMGIMYQAESISSECMNVPASTIGKGSNSRKRKLDVTVFNLQPYRKKPRMTIFEYQCRDVWKSMDTKRRKGHLDFTWMVCYGLITTNIPMWVGFNSQFYVDELQKQRRAIRTNDVELYSFALTPIIDLFFATNHVNYARWLTKFQLDLLNIDNTHPGLSDLLNSGLFTVRRTDHSFSRIPVDLTLEQSINANAASRQTGLSHMTNNFGARQRWMVTRPLRALMVSSILQMAGMSNPENASNELKPTRIMRDHEDYSKIVKQIKNSCDPFILPEDTDDSLINISTG</sequence>
<accession>V3ZFT8</accession>
<organism evidence="1 2">
    <name type="scientific">Lottia gigantea</name>
    <name type="common">Giant owl limpet</name>
    <dbReference type="NCBI Taxonomy" id="225164"/>
    <lineage>
        <taxon>Eukaryota</taxon>
        <taxon>Metazoa</taxon>
        <taxon>Spiralia</taxon>
        <taxon>Lophotrochozoa</taxon>
        <taxon>Mollusca</taxon>
        <taxon>Gastropoda</taxon>
        <taxon>Patellogastropoda</taxon>
        <taxon>Lottioidea</taxon>
        <taxon>Lottiidae</taxon>
        <taxon>Lottia</taxon>
    </lineage>
</organism>
<dbReference type="RefSeq" id="XP_009059136.1">
    <property type="nucleotide sequence ID" value="XM_009060888.1"/>
</dbReference>
<dbReference type="Proteomes" id="UP000030746">
    <property type="component" value="Unassembled WGS sequence"/>
</dbReference>
<evidence type="ECO:0000313" key="1">
    <source>
        <dbReference type="EMBL" id="ESO90053.1"/>
    </source>
</evidence>
<dbReference type="EMBL" id="KB202481">
    <property type="protein sequence ID" value="ESO90053.1"/>
    <property type="molecule type" value="Genomic_DNA"/>
</dbReference>
<dbReference type="GeneID" id="20239719"/>
<dbReference type="PANTHER" id="PTHR47018">
    <property type="entry name" value="CXC DOMAIN-CONTAINING PROTEIN-RELATED"/>
    <property type="match status" value="1"/>
</dbReference>
<dbReference type="HOGENOM" id="CLU_842752_0_0_1"/>
<proteinExistence type="predicted"/>
<name>V3ZFT8_LOTGI</name>
<dbReference type="OrthoDB" id="6138802at2759"/>
<gene>
    <name evidence="1" type="ORF">LOTGIDRAFT_164356</name>
</gene>
<dbReference type="KEGG" id="lgi:LOTGIDRAFT_164356"/>
<evidence type="ECO:0000313" key="2">
    <source>
        <dbReference type="Proteomes" id="UP000030746"/>
    </source>
</evidence>
<dbReference type="CTD" id="20239719"/>
<keyword evidence="2" id="KW-1185">Reference proteome</keyword>
<dbReference type="PANTHER" id="PTHR47018:SF1">
    <property type="entry name" value="TESMIN_TSO1-LIKE CXC DOMAIN-CONTAINING PROTEIN"/>
    <property type="match status" value="1"/>
</dbReference>